<feature type="non-terminal residue" evidence="2">
    <location>
        <position position="225"/>
    </location>
</feature>
<gene>
    <name evidence="2" type="ORF">FOZ62_011934</name>
</gene>
<feature type="compositionally biased region" description="Basic residues" evidence="1">
    <location>
        <begin position="33"/>
        <end position="45"/>
    </location>
</feature>
<feature type="region of interest" description="Disordered" evidence="1">
    <location>
        <begin position="1"/>
        <end position="183"/>
    </location>
</feature>
<comment type="caution">
    <text evidence="2">The sequence shown here is derived from an EMBL/GenBank/DDBJ whole genome shotgun (WGS) entry which is preliminary data.</text>
</comment>
<feature type="compositionally biased region" description="Low complexity" evidence="1">
    <location>
        <begin position="1"/>
        <end position="20"/>
    </location>
</feature>
<evidence type="ECO:0000256" key="1">
    <source>
        <dbReference type="SAM" id="MobiDB-lite"/>
    </source>
</evidence>
<feature type="compositionally biased region" description="Basic and acidic residues" evidence="1">
    <location>
        <begin position="124"/>
        <end position="152"/>
    </location>
</feature>
<reference evidence="2 3" key="1">
    <citation type="submission" date="2020-04" db="EMBL/GenBank/DDBJ databases">
        <title>Perkinsus olseni comparative genomics.</title>
        <authorList>
            <person name="Bogema D.R."/>
        </authorList>
    </citation>
    <scope>NUCLEOTIDE SEQUENCE [LARGE SCALE GENOMIC DNA]</scope>
    <source>
        <strain evidence="2">ATCC PRA-205</strain>
    </source>
</reference>
<evidence type="ECO:0000313" key="2">
    <source>
        <dbReference type="EMBL" id="KAF4729252.1"/>
    </source>
</evidence>
<dbReference type="Proteomes" id="UP000574390">
    <property type="component" value="Unassembled WGS sequence"/>
</dbReference>
<protein>
    <submittedName>
        <fullName evidence="2">Uncharacterized protein</fullName>
    </submittedName>
</protein>
<name>A0A7J6S9Q2_PEROL</name>
<sequence length="225" mass="24574">MSPRGVSDVVEVKSSSSEESLTFTEDVYERTPAARRLKGGRRKRRQTVDLTADEGAAKKRREPARRGRSSVEGAVDKTSSTPSRGDVAGEGGARPAASATGGYNRFAANCIGSRGKGQKRRKHEASLGDHDEDKILGRRYRDEDECQPKVERTPVGTAKQQRGPQTPKPLPFERSRCDGGSRQAAVSMVLPPLPPPLPRPEQWPCHFKLSPLKKELAGDFDGRSS</sequence>
<feature type="compositionally biased region" description="Basic residues" evidence="1">
    <location>
        <begin position="58"/>
        <end position="68"/>
    </location>
</feature>
<accession>A0A7J6S9Q2</accession>
<dbReference type="AlphaFoldDB" id="A0A7J6S9Q2"/>
<evidence type="ECO:0000313" key="3">
    <source>
        <dbReference type="Proteomes" id="UP000574390"/>
    </source>
</evidence>
<dbReference type="EMBL" id="JABANM010016543">
    <property type="protein sequence ID" value="KAF4729252.1"/>
    <property type="molecule type" value="Genomic_DNA"/>
</dbReference>
<proteinExistence type="predicted"/>
<organism evidence="2 3">
    <name type="scientific">Perkinsus olseni</name>
    <name type="common">Perkinsus atlanticus</name>
    <dbReference type="NCBI Taxonomy" id="32597"/>
    <lineage>
        <taxon>Eukaryota</taxon>
        <taxon>Sar</taxon>
        <taxon>Alveolata</taxon>
        <taxon>Perkinsozoa</taxon>
        <taxon>Perkinsea</taxon>
        <taxon>Perkinsida</taxon>
        <taxon>Perkinsidae</taxon>
        <taxon>Perkinsus</taxon>
    </lineage>
</organism>